<dbReference type="Proteomes" id="UP000632154">
    <property type="component" value="Unassembled WGS sequence"/>
</dbReference>
<keyword evidence="3" id="KW-1185">Reference proteome</keyword>
<feature type="signal peptide" evidence="1">
    <location>
        <begin position="1"/>
        <end position="19"/>
    </location>
</feature>
<feature type="chain" id="PRO_5046458540" description="Secreted protein" evidence="1">
    <location>
        <begin position="20"/>
        <end position="134"/>
    </location>
</feature>
<keyword evidence="1" id="KW-0732">Signal</keyword>
<dbReference type="EMBL" id="BNAL01000010">
    <property type="protein sequence ID" value="GHG00593.1"/>
    <property type="molecule type" value="Genomic_DNA"/>
</dbReference>
<comment type="caution">
    <text evidence="2">The sequence shown here is derived from an EMBL/GenBank/DDBJ whole genome shotgun (WGS) entry which is preliminary data.</text>
</comment>
<organism evidence="2 3">
    <name type="scientific">Deinococcus piscis</name>
    <dbReference type="NCBI Taxonomy" id="394230"/>
    <lineage>
        <taxon>Bacteria</taxon>
        <taxon>Thermotogati</taxon>
        <taxon>Deinococcota</taxon>
        <taxon>Deinococci</taxon>
        <taxon>Deinococcales</taxon>
        <taxon>Deinococcaceae</taxon>
        <taxon>Deinococcus</taxon>
    </lineage>
</organism>
<accession>A0ABQ3K2N3</accession>
<dbReference type="RefSeq" id="WP_189642666.1">
    <property type="nucleotide sequence ID" value="NZ_BNAL01000010.1"/>
</dbReference>
<evidence type="ECO:0008006" key="4">
    <source>
        <dbReference type="Google" id="ProtNLM"/>
    </source>
</evidence>
<gene>
    <name evidence="2" type="ORF">GCM10017783_10900</name>
</gene>
<proteinExistence type="predicted"/>
<reference evidence="3" key="1">
    <citation type="journal article" date="2019" name="Int. J. Syst. Evol. Microbiol.">
        <title>The Global Catalogue of Microorganisms (GCM) 10K type strain sequencing project: providing services to taxonomists for standard genome sequencing and annotation.</title>
        <authorList>
            <consortium name="The Broad Institute Genomics Platform"/>
            <consortium name="The Broad Institute Genome Sequencing Center for Infectious Disease"/>
            <person name="Wu L."/>
            <person name="Ma J."/>
        </authorList>
    </citation>
    <scope>NUCLEOTIDE SEQUENCE [LARGE SCALE GENOMIC DNA]</scope>
    <source>
        <strain evidence="3">CGMCC 1.18439</strain>
    </source>
</reference>
<name>A0ABQ3K2N3_9DEIO</name>
<evidence type="ECO:0000256" key="1">
    <source>
        <dbReference type="SAM" id="SignalP"/>
    </source>
</evidence>
<sequence length="134" mass="15085">MKKLIAVLVLALSLPLASAQVDLVEEDNNPQFNALIQQQKLGSCEADTYGASLDADEDGRPYNLNYQENLEVNDELMASLKEGIAEEGSTFKLLKTVKDSPISFIRLVEIDGDKMADRYVYLSGYEFNEWCWLK</sequence>
<protein>
    <recommendedName>
        <fullName evidence="4">Secreted protein</fullName>
    </recommendedName>
</protein>
<evidence type="ECO:0000313" key="3">
    <source>
        <dbReference type="Proteomes" id="UP000632154"/>
    </source>
</evidence>
<evidence type="ECO:0000313" key="2">
    <source>
        <dbReference type="EMBL" id="GHG00593.1"/>
    </source>
</evidence>